<dbReference type="Gene3D" id="3.30.1780.10">
    <property type="entry name" value="ornithine cyclodeaminase, domain 1"/>
    <property type="match status" value="1"/>
</dbReference>
<dbReference type="InterPro" id="IPR036291">
    <property type="entry name" value="NAD(P)-bd_dom_sf"/>
</dbReference>
<dbReference type="FunFam" id="3.40.50.720:FF:000311">
    <property type="entry name" value="Ornithine cyclodeaminase"/>
    <property type="match status" value="1"/>
</dbReference>
<comment type="caution">
    <text evidence="2">The sequence shown here is derived from an EMBL/GenBank/DDBJ whole genome shotgun (WGS) entry which is preliminary data.</text>
</comment>
<sequence length="329" mass="35235">MKQELLFLSGNDIRQALSMREAIEAMRSAFIQLSSGEAQVALRTRLDLNGKDDCALFMPVYLPREEKVAVKTVTFLPNNPQKGLPAIHALVSVFDAANGQPLAVLDGEVLTALRTGAASGLATDLLAAEEAAVLALFGAGVQARTQFQAIRTVRPINKVLIVDTDEQKAQLLAEEIRSRFPHVAAESVSAEAAAAQAEIICTVTTSRQPVFQDSWLKQGVHINGVGSFRPDMQEIPAETVQRAALFVDSREACLQEPGDIIIPLQQGLIDKSHIRAEIGEVAAGRVAGRKKPDEITFFKSVGNGVQDLAAAAAAIRNAGKLKLGQKVTI</sequence>
<proteinExistence type="inferred from homology"/>
<reference evidence="2" key="1">
    <citation type="journal article" date="2020" name="mSystems">
        <title>Genome- and Community-Level Interaction Insights into Carbon Utilization and Element Cycling Functions of Hydrothermarchaeota in Hydrothermal Sediment.</title>
        <authorList>
            <person name="Zhou Z."/>
            <person name="Liu Y."/>
            <person name="Xu W."/>
            <person name="Pan J."/>
            <person name="Luo Z.H."/>
            <person name="Li M."/>
        </authorList>
    </citation>
    <scope>NUCLEOTIDE SEQUENCE [LARGE SCALE GENOMIC DNA]</scope>
    <source>
        <strain evidence="2">HyVt-577</strain>
    </source>
</reference>
<dbReference type="AlphaFoldDB" id="A0A7V4TYG8"/>
<dbReference type="GO" id="GO:0016491">
    <property type="term" value="F:oxidoreductase activity"/>
    <property type="evidence" value="ECO:0007669"/>
    <property type="project" value="UniProtKB-ARBA"/>
</dbReference>
<dbReference type="Proteomes" id="UP000885779">
    <property type="component" value="Unassembled WGS sequence"/>
</dbReference>
<dbReference type="PANTHER" id="PTHR13812">
    <property type="entry name" value="KETIMINE REDUCTASE MU-CRYSTALLIN"/>
    <property type="match status" value="1"/>
</dbReference>
<evidence type="ECO:0008006" key="3">
    <source>
        <dbReference type="Google" id="ProtNLM"/>
    </source>
</evidence>
<dbReference type="GO" id="GO:0005737">
    <property type="term" value="C:cytoplasm"/>
    <property type="evidence" value="ECO:0007669"/>
    <property type="project" value="TreeGrafter"/>
</dbReference>
<dbReference type="InterPro" id="IPR023401">
    <property type="entry name" value="ODC_N"/>
</dbReference>
<dbReference type="PIRSF" id="PIRSF001439">
    <property type="entry name" value="CryM"/>
    <property type="match status" value="1"/>
</dbReference>
<accession>A0A7V4TYG8</accession>
<name>A0A7V4TYG8_CALAY</name>
<dbReference type="GO" id="GO:0019752">
    <property type="term" value="P:carboxylic acid metabolic process"/>
    <property type="evidence" value="ECO:0007669"/>
    <property type="project" value="UniProtKB-ARBA"/>
</dbReference>
<evidence type="ECO:0000313" key="2">
    <source>
        <dbReference type="EMBL" id="HGY54726.1"/>
    </source>
</evidence>
<dbReference type="EMBL" id="DRQG01000030">
    <property type="protein sequence ID" value="HGY54726.1"/>
    <property type="molecule type" value="Genomic_DNA"/>
</dbReference>
<dbReference type="Pfam" id="PF02423">
    <property type="entry name" value="OCD_Mu_crystall"/>
    <property type="match status" value="1"/>
</dbReference>
<evidence type="ECO:0000256" key="1">
    <source>
        <dbReference type="ARBA" id="ARBA00008903"/>
    </source>
</evidence>
<dbReference type="InterPro" id="IPR003462">
    <property type="entry name" value="ODC_Mu_crystall"/>
</dbReference>
<comment type="similarity">
    <text evidence="1">Belongs to the ornithine cyclodeaminase/mu-crystallin family.</text>
</comment>
<gene>
    <name evidence="2" type="ORF">ENK44_03400</name>
</gene>
<dbReference type="Gene3D" id="3.40.50.720">
    <property type="entry name" value="NAD(P)-binding Rossmann-like Domain"/>
    <property type="match status" value="1"/>
</dbReference>
<dbReference type="SUPFAM" id="SSF51735">
    <property type="entry name" value="NAD(P)-binding Rossmann-fold domains"/>
    <property type="match status" value="1"/>
</dbReference>
<organism evidence="2">
    <name type="scientific">Caldithrix abyssi</name>
    <dbReference type="NCBI Taxonomy" id="187145"/>
    <lineage>
        <taxon>Bacteria</taxon>
        <taxon>Pseudomonadati</taxon>
        <taxon>Calditrichota</taxon>
        <taxon>Calditrichia</taxon>
        <taxon>Calditrichales</taxon>
        <taxon>Calditrichaceae</taxon>
        <taxon>Caldithrix</taxon>
    </lineage>
</organism>
<dbReference type="PANTHER" id="PTHR13812:SF19">
    <property type="entry name" value="KETIMINE REDUCTASE MU-CRYSTALLIN"/>
    <property type="match status" value="1"/>
</dbReference>
<protein>
    <recommendedName>
        <fullName evidence="3">Ornithine cyclodeaminase family protein</fullName>
    </recommendedName>
</protein>